<organism evidence="1 2">
    <name type="scientific">Streptomyces violascens</name>
    <dbReference type="NCBI Taxonomy" id="67381"/>
    <lineage>
        <taxon>Bacteria</taxon>
        <taxon>Bacillati</taxon>
        <taxon>Actinomycetota</taxon>
        <taxon>Actinomycetes</taxon>
        <taxon>Kitasatosporales</taxon>
        <taxon>Streptomycetaceae</taxon>
        <taxon>Streptomyces</taxon>
    </lineage>
</organism>
<dbReference type="Proteomes" id="UP001050808">
    <property type="component" value="Unassembled WGS sequence"/>
</dbReference>
<comment type="caution">
    <text evidence="1">The sequence shown here is derived from an EMBL/GenBank/DDBJ whole genome shotgun (WGS) entry which is preliminary data.</text>
</comment>
<evidence type="ECO:0000313" key="1">
    <source>
        <dbReference type="EMBL" id="GHI40542.1"/>
    </source>
</evidence>
<reference evidence="1" key="1">
    <citation type="submission" date="2024-05" db="EMBL/GenBank/DDBJ databases">
        <title>Whole genome shotgun sequence of Streptomyces violascens NBRC 12920.</title>
        <authorList>
            <person name="Komaki H."/>
            <person name="Tamura T."/>
        </authorList>
    </citation>
    <scope>NUCLEOTIDE SEQUENCE</scope>
    <source>
        <strain evidence="1">NBRC 12920</strain>
    </source>
</reference>
<accession>A0ABQ3QTD1</accession>
<keyword evidence="2" id="KW-1185">Reference proteome</keyword>
<dbReference type="EMBL" id="BNDY01000017">
    <property type="protein sequence ID" value="GHI40542.1"/>
    <property type="molecule type" value="Genomic_DNA"/>
</dbReference>
<protein>
    <submittedName>
        <fullName evidence="1">Uncharacterized protein</fullName>
    </submittedName>
</protein>
<proteinExistence type="predicted"/>
<gene>
    <name evidence="1" type="ORF">Sviol_49500</name>
</gene>
<evidence type="ECO:0000313" key="2">
    <source>
        <dbReference type="Proteomes" id="UP001050808"/>
    </source>
</evidence>
<sequence>MTEVGPGSTEGALFGESDCPDPGLPAAGFASVRVAAGHTTGAGAGPVWLGPCSAECDGGAADTPSWPETECCLSSGRGDHSFGKSCPRANTGAPESIVNVSARQVVRATVLRRAQACRIQPKISEKLPLLLFT</sequence>
<name>A0ABQ3QTD1_9ACTN</name>